<dbReference type="GO" id="GO:0070578">
    <property type="term" value="C:RISC-loading complex"/>
    <property type="evidence" value="ECO:0007669"/>
    <property type="project" value="TreeGrafter"/>
</dbReference>
<dbReference type="EMBL" id="JAQQBR010001832">
    <property type="protein sequence ID" value="KAK0166720.1"/>
    <property type="molecule type" value="Genomic_DNA"/>
</dbReference>
<comment type="caution">
    <text evidence="4">The sequence shown here is derived from an EMBL/GenBank/DDBJ whole genome shotgun (WGS) entry which is preliminary data.</text>
</comment>
<dbReference type="InterPro" id="IPR014720">
    <property type="entry name" value="dsRBD_dom"/>
</dbReference>
<evidence type="ECO:0000313" key="5">
    <source>
        <dbReference type="Proteomes" id="UP001168972"/>
    </source>
</evidence>
<dbReference type="Gene3D" id="3.30.160.20">
    <property type="match status" value="2"/>
</dbReference>
<accession>A0AA39KMA3</accession>
<dbReference type="Proteomes" id="UP001168972">
    <property type="component" value="Unassembled WGS sequence"/>
</dbReference>
<reference evidence="4" key="1">
    <citation type="journal article" date="2023" name="bioRxiv">
        <title>Scaffold-level genome assemblies of two parasitoid biocontrol wasps reveal the parthenogenesis mechanism and an associated novel virus.</title>
        <authorList>
            <person name="Inwood S."/>
            <person name="Skelly J."/>
            <person name="Guhlin J."/>
            <person name="Harrop T."/>
            <person name="Goldson S."/>
            <person name="Dearden P."/>
        </authorList>
    </citation>
    <scope>NUCLEOTIDE SEQUENCE</scope>
    <source>
        <strain evidence="4">Lincoln</strain>
        <tissue evidence="4">Whole body</tissue>
    </source>
</reference>
<feature type="domain" description="DRBM" evidence="3">
    <location>
        <begin position="7"/>
        <end position="75"/>
    </location>
</feature>
<dbReference type="PROSITE" id="PS50137">
    <property type="entry name" value="DS_RBD"/>
    <property type="match status" value="2"/>
</dbReference>
<dbReference type="GO" id="GO:0005634">
    <property type="term" value="C:nucleus"/>
    <property type="evidence" value="ECO:0007669"/>
    <property type="project" value="TreeGrafter"/>
</dbReference>
<name>A0AA39KMA3_MICHY</name>
<dbReference type="GO" id="GO:0003725">
    <property type="term" value="F:double-stranded RNA binding"/>
    <property type="evidence" value="ECO:0007669"/>
    <property type="project" value="TreeGrafter"/>
</dbReference>
<dbReference type="GO" id="GO:0035197">
    <property type="term" value="F:siRNA binding"/>
    <property type="evidence" value="ECO:0007669"/>
    <property type="project" value="TreeGrafter"/>
</dbReference>
<feature type="domain" description="DRBM" evidence="3">
    <location>
        <begin position="122"/>
        <end position="187"/>
    </location>
</feature>
<keyword evidence="5" id="KW-1185">Reference proteome</keyword>
<evidence type="ECO:0000313" key="4">
    <source>
        <dbReference type="EMBL" id="KAK0166720.1"/>
    </source>
</evidence>
<proteinExistence type="predicted"/>
<dbReference type="InterPro" id="IPR051247">
    <property type="entry name" value="RLC_Component"/>
</dbReference>
<dbReference type="SMART" id="SM00358">
    <property type="entry name" value="DSRM"/>
    <property type="match status" value="2"/>
</dbReference>
<protein>
    <recommendedName>
        <fullName evidence="3">DRBM domain-containing protein</fullName>
    </recommendedName>
</protein>
<evidence type="ECO:0000259" key="3">
    <source>
        <dbReference type="PROSITE" id="PS50137"/>
    </source>
</evidence>
<dbReference type="PANTHER" id="PTHR46205:SF3">
    <property type="entry name" value="LOQUACIOUS, ISOFORM B"/>
    <property type="match status" value="1"/>
</dbReference>
<organism evidence="4 5">
    <name type="scientific">Microctonus hyperodae</name>
    <name type="common">Parasitoid wasp</name>
    <dbReference type="NCBI Taxonomy" id="165561"/>
    <lineage>
        <taxon>Eukaryota</taxon>
        <taxon>Metazoa</taxon>
        <taxon>Ecdysozoa</taxon>
        <taxon>Arthropoda</taxon>
        <taxon>Hexapoda</taxon>
        <taxon>Insecta</taxon>
        <taxon>Pterygota</taxon>
        <taxon>Neoptera</taxon>
        <taxon>Endopterygota</taxon>
        <taxon>Hymenoptera</taxon>
        <taxon>Apocrita</taxon>
        <taxon>Ichneumonoidea</taxon>
        <taxon>Braconidae</taxon>
        <taxon>Euphorinae</taxon>
        <taxon>Microctonus</taxon>
    </lineage>
</organism>
<evidence type="ECO:0000256" key="2">
    <source>
        <dbReference type="PROSITE-ProRule" id="PRU00266"/>
    </source>
</evidence>
<dbReference type="GO" id="GO:0005737">
    <property type="term" value="C:cytoplasm"/>
    <property type="evidence" value="ECO:0007669"/>
    <property type="project" value="TreeGrafter"/>
</dbReference>
<sequence length="364" mass="42311">MANNPSNPISVLQEYCQKTKLLLPRYTLVDQNGSPHCYTFTMKVDWNLFHTYAKSNTKQSAKYYAAEKMIDLMKQNNHKINYNNPIIHTPTTSVHQFDKEIAIKNEPESQPEIDSSMVSKINPIGELQEICVKYKMELPIYETRNTDSSNNFTVRCLVNDIIEDGTAPSKKKAKQNSAKQMKQRLIKLKLIRDDELNIICNSEVFNSPKDEHVLQLEELNLSGKKDLESIVTEEFENRFLSPEKKVRITEEDREDLSIVYFYSILKSSFDSTKRQKFQSYFEGLKIHELEYTPEHLESILENICEILNIKITKSNLRSEFNKFIVCYTFNKIPLLRNIGVGKDYNEARKSALINTIETIHSLLC</sequence>
<dbReference type="SUPFAM" id="SSF54768">
    <property type="entry name" value="dsRNA-binding domain-like"/>
    <property type="match status" value="2"/>
</dbReference>
<reference evidence="4" key="2">
    <citation type="submission" date="2023-03" db="EMBL/GenBank/DDBJ databases">
        <authorList>
            <person name="Inwood S.N."/>
            <person name="Skelly J.G."/>
            <person name="Guhlin J."/>
            <person name="Harrop T.W.R."/>
            <person name="Goldson S.G."/>
            <person name="Dearden P.K."/>
        </authorList>
    </citation>
    <scope>NUCLEOTIDE SEQUENCE</scope>
    <source>
        <strain evidence="4">Lincoln</strain>
        <tissue evidence="4">Whole body</tissue>
    </source>
</reference>
<evidence type="ECO:0000256" key="1">
    <source>
        <dbReference type="ARBA" id="ARBA00022884"/>
    </source>
</evidence>
<dbReference type="GO" id="GO:0016442">
    <property type="term" value="C:RISC complex"/>
    <property type="evidence" value="ECO:0007669"/>
    <property type="project" value="TreeGrafter"/>
</dbReference>
<dbReference type="GO" id="GO:0030422">
    <property type="term" value="P:siRNA processing"/>
    <property type="evidence" value="ECO:0007669"/>
    <property type="project" value="TreeGrafter"/>
</dbReference>
<dbReference type="GO" id="GO:0070920">
    <property type="term" value="P:regulation of regulatory ncRNA processing"/>
    <property type="evidence" value="ECO:0007669"/>
    <property type="project" value="TreeGrafter"/>
</dbReference>
<keyword evidence="1 2" id="KW-0694">RNA-binding</keyword>
<dbReference type="PANTHER" id="PTHR46205">
    <property type="entry name" value="LOQUACIOUS, ISOFORM B"/>
    <property type="match status" value="1"/>
</dbReference>
<gene>
    <name evidence="4" type="ORF">PV327_004210</name>
</gene>
<dbReference type="AlphaFoldDB" id="A0AA39KMA3"/>
<dbReference type="Pfam" id="PF00035">
    <property type="entry name" value="dsrm"/>
    <property type="match status" value="2"/>
</dbReference>